<evidence type="ECO:0008006" key="4">
    <source>
        <dbReference type="Google" id="ProtNLM"/>
    </source>
</evidence>
<dbReference type="RefSeq" id="WP_186935484.1">
    <property type="nucleotide sequence ID" value="NZ_JACOPS010000003.1"/>
</dbReference>
<dbReference type="EMBL" id="JACOPS010000003">
    <property type="protein sequence ID" value="MBC5728334.1"/>
    <property type="molecule type" value="Genomic_DNA"/>
</dbReference>
<proteinExistence type="predicted"/>
<keyword evidence="1" id="KW-0472">Membrane</keyword>
<keyword evidence="1" id="KW-1133">Transmembrane helix</keyword>
<gene>
    <name evidence="2" type="ORF">H8R91_07360</name>
</gene>
<sequence>MKRLLLFELRELFKNKSLYIWTFASVALSLIYLLCSFGMFSLQSSQNMQ</sequence>
<organism evidence="2 3">
    <name type="scientific">Ruminococcus intestinalis</name>
    <dbReference type="NCBI Taxonomy" id="2763066"/>
    <lineage>
        <taxon>Bacteria</taxon>
        <taxon>Bacillati</taxon>
        <taxon>Bacillota</taxon>
        <taxon>Clostridia</taxon>
        <taxon>Eubacteriales</taxon>
        <taxon>Oscillospiraceae</taxon>
        <taxon>Ruminococcus</taxon>
    </lineage>
</organism>
<comment type="caution">
    <text evidence="2">The sequence shown here is derived from an EMBL/GenBank/DDBJ whole genome shotgun (WGS) entry which is preliminary data.</text>
</comment>
<keyword evidence="3" id="KW-1185">Reference proteome</keyword>
<feature type="transmembrane region" description="Helical" evidence="1">
    <location>
        <begin position="20"/>
        <end position="42"/>
    </location>
</feature>
<accession>A0ABR7HLG5</accession>
<evidence type="ECO:0000313" key="2">
    <source>
        <dbReference type="EMBL" id="MBC5728334.1"/>
    </source>
</evidence>
<keyword evidence="1" id="KW-0812">Transmembrane</keyword>
<name>A0ABR7HLG5_9FIRM</name>
<protein>
    <recommendedName>
        <fullName evidence="4">ABC transporter permease</fullName>
    </recommendedName>
</protein>
<reference evidence="2 3" key="1">
    <citation type="submission" date="2020-08" db="EMBL/GenBank/DDBJ databases">
        <title>Genome public.</title>
        <authorList>
            <person name="Liu C."/>
            <person name="Sun Q."/>
        </authorList>
    </citation>
    <scope>NUCLEOTIDE SEQUENCE [LARGE SCALE GENOMIC DNA]</scope>
    <source>
        <strain evidence="2 3">NSJ-71</strain>
    </source>
</reference>
<evidence type="ECO:0000313" key="3">
    <source>
        <dbReference type="Proteomes" id="UP000636755"/>
    </source>
</evidence>
<dbReference type="Proteomes" id="UP000636755">
    <property type="component" value="Unassembled WGS sequence"/>
</dbReference>
<evidence type="ECO:0000256" key="1">
    <source>
        <dbReference type="SAM" id="Phobius"/>
    </source>
</evidence>